<accession>A0A218WP10</accession>
<dbReference type="Proteomes" id="UP000233551">
    <property type="component" value="Unassembled WGS sequence"/>
</dbReference>
<comment type="caution">
    <text evidence="2">The sequence shown here is derived from an EMBL/GenBank/DDBJ whole genome shotgun (WGS) entry which is preliminary data.</text>
</comment>
<dbReference type="EMBL" id="PGOL01002218">
    <property type="protein sequence ID" value="PKI49654.1"/>
    <property type="molecule type" value="Genomic_DNA"/>
</dbReference>
<evidence type="ECO:0000256" key="1">
    <source>
        <dbReference type="SAM" id="MobiDB-lite"/>
    </source>
</evidence>
<evidence type="ECO:0000313" key="5">
    <source>
        <dbReference type="Proteomes" id="UP000233551"/>
    </source>
</evidence>
<reference evidence="2" key="2">
    <citation type="submission" date="2017-06" db="EMBL/GenBank/DDBJ databases">
        <title>The pomegranate genome and the genomics of punicalagin biosynthesis.</title>
        <authorList>
            <person name="Xu C."/>
        </authorList>
    </citation>
    <scope>NUCLEOTIDE SEQUENCE [LARGE SCALE GENOMIC DNA]</scope>
    <source>
        <tissue evidence="2">Fresh leaf</tissue>
    </source>
</reference>
<dbReference type="AlphaFoldDB" id="A0A218WP10"/>
<evidence type="ECO:0000313" key="3">
    <source>
        <dbReference type="EMBL" id="PKI49654.1"/>
    </source>
</evidence>
<name>A0A218WP10_PUNGR</name>
<organism evidence="2 4">
    <name type="scientific">Punica granatum</name>
    <name type="common">Pomegranate</name>
    <dbReference type="NCBI Taxonomy" id="22663"/>
    <lineage>
        <taxon>Eukaryota</taxon>
        <taxon>Viridiplantae</taxon>
        <taxon>Streptophyta</taxon>
        <taxon>Embryophyta</taxon>
        <taxon>Tracheophyta</taxon>
        <taxon>Spermatophyta</taxon>
        <taxon>Magnoliopsida</taxon>
        <taxon>eudicotyledons</taxon>
        <taxon>Gunneridae</taxon>
        <taxon>Pentapetalae</taxon>
        <taxon>rosids</taxon>
        <taxon>malvids</taxon>
        <taxon>Myrtales</taxon>
        <taxon>Lythraceae</taxon>
        <taxon>Punica</taxon>
    </lineage>
</organism>
<proteinExistence type="predicted"/>
<dbReference type="EMBL" id="MTKT01003794">
    <property type="protein sequence ID" value="OWM74229.1"/>
    <property type="molecule type" value="Genomic_DNA"/>
</dbReference>
<protein>
    <submittedName>
        <fullName evidence="2">Uncharacterized protein</fullName>
    </submittedName>
</protein>
<keyword evidence="5" id="KW-1185">Reference proteome</keyword>
<reference evidence="4" key="1">
    <citation type="journal article" date="2017" name="Plant J.">
        <title>The pomegranate (Punica granatum L.) genome and the genomics of punicalagin biosynthesis.</title>
        <authorList>
            <person name="Qin G."/>
            <person name="Xu C."/>
            <person name="Ming R."/>
            <person name="Tang H."/>
            <person name="Guyot R."/>
            <person name="Kramer E.M."/>
            <person name="Hu Y."/>
            <person name="Yi X."/>
            <person name="Qi Y."/>
            <person name="Xu X."/>
            <person name="Gao Z."/>
            <person name="Pan H."/>
            <person name="Jian J."/>
            <person name="Tian Y."/>
            <person name="Yue Z."/>
            <person name="Xu Y."/>
        </authorList>
    </citation>
    <scope>NUCLEOTIDE SEQUENCE [LARGE SCALE GENOMIC DNA]</scope>
    <source>
        <strain evidence="4">cv. Dabenzi</strain>
    </source>
</reference>
<evidence type="ECO:0000313" key="2">
    <source>
        <dbReference type="EMBL" id="OWM74229.1"/>
    </source>
</evidence>
<feature type="region of interest" description="Disordered" evidence="1">
    <location>
        <begin position="24"/>
        <end position="49"/>
    </location>
</feature>
<sequence>MSPLRGVACLPSPFPLGKGRQAPCSLTAAAAPPPPFPHPTTRGKGPVPWAHGALLQGEARHQAPLAGMRGKPLPQGERAHHAWVIRVLAGPSGLIFTGIGLEPFPGCFRKFGLVVFGPIRLRDTY</sequence>
<gene>
    <name evidence="2" type="ORF">CDL15_Pgr008542</name>
    <name evidence="3" type="ORF">CRG98_029961</name>
</gene>
<evidence type="ECO:0000313" key="4">
    <source>
        <dbReference type="Proteomes" id="UP000197138"/>
    </source>
</evidence>
<dbReference type="Proteomes" id="UP000197138">
    <property type="component" value="Unassembled WGS sequence"/>
</dbReference>
<reference evidence="3 5" key="3">
    <citation type="submission" date="2017-11" db="EMBL/GenBank/DDBJ databases">
        <title>De-novo sequencing of pomegranate (Punica granatum L.) genome.</title>
        <authorList>
            <person name="Akparov Z."/>
            <person name="Amiraslanov A."/>
            <person name="Hajiyeva S."/>
            <person name="Abbasov M."/>
            <person name="Kaur K."/>
            <person name="Hamwieh A."/>
            <person name="Solovyev V."/>
            <person name="Salamov A."/>
            <person name="Braich B."/>
            <person name="Kosarev P."/>
            <person name="Mahmoud A."/>
            <person name="Hajiyev E."/>
            <person name="Babayeva S."/>
            <person name="Izzatullayeva V."/>
            <person name="Mammadov A."/>
            <person name="Mammadov A."/>
            <person name="Sharifova S."/>
            <person name="Ojaghi J."/>
            <person name="Eynullazada K."/>
            <person name="Bayramov B."/>
            <person name="Abdulazimova A."/>
            <person name="Shahmuradov I."/>
        </authorList>
    </citation>
    <scope>NUCLEOTIDE SEQUENCE [LARGE SCALE GENOMIC DNA]</scope>
    <source>
        <strain evidence="3">AG2017</strain>
        <strain evidence="5">cv. AG2017</strain>
        <tissue evidence="3">Leaf</tissue>
    </source>
</reference>